<name>K5W232_PHACS</name>
<proteinExistence type="predicted"/>
<gene>
    <name evidence="1" type="ORF">PHACADRAFT_259109</name>
</gene>
<dbReference type="AlphaFoldDB" id="K5W232"/>
<keyword evidence="2" id="KW-1185">Reference proteome</keyword>
<dbReference type="RefSeq" id="XP_007397661.1">
    <property type="nucleotide sequence ID" value="XM_007397599.1"/>
</dbReference>
<sequence length="144" mass="16349">MAPDIRVYLSPGMNTRTLSRSNTAQAPAQSIQLYVHTVYIDLTMKIANSARELCTESLWTRFAETALKFVHLQWVEIWREWDSHEDDISESLGITDAAFNPLMEARKFRSRFVDDLWPTVVVADTATPTFIESSSSDEESSSEA</sequence>
<dbReference type="HOGENOM" id="CLU_1797155_0_0_1"/>
<organism evidence="1 2">
    <name type="scientific">Phanerochaete carnosa (strain HHB-10118-sp)</name>
    <name type="common">White-rot fungus</name>
    <name type="synonym">Peniophora carnosa</name>
    <dbReference type="NCBI Taxonomy" id="650164"/>
    <lineage>
        <taxon>Eukaryota</taxon>
        <taxon>Fungi</taxon>
        <taxon>Dikarya</taxon>
        <taxon>Basidiomycota</taxon>
        <taxon>Agaricomycotina</taxon>
        <taxon>Agaricomycetes</taxon>
        <taxon>Polyporales</taxon>
        <taxon>Phanerochaetaceae</taxon>
        <taxon>Phanerochaete</taxon>
    </lineage>
</organism>
<evidence type="ECO:0000313" key="1">
    <source>
        <dbReference type="EMBL" id="EKM52944.1"/>
    </source>
</evidence>
<evidence type="ECO:0000313" key="2">
    <source>
        <dbReference type="Proteomes" id="UP000008370"/>
    </source>
</evidence>
<reference evidence="1 2" key="1">
    <citation type="journal article" date="2012" name="BMC Genomics">
        <title>Comparative genomics of the white-rot fungi, Phanerochaete carnosa and P. chrysosporium, to elucidate the genetic basis of the distinct wood types they colonize.</title>
        <authorList>
            <person name="Suzuki H."/>
            <person name="MacDonald J."/>
            <person name="Syed K."/>
            <person name="Salamov A."/>
            <person name="Hori C."/>
            <person name="Aerts A."/>
            <person name="Henrissat B."/>
            <person name="Wiebenga A."/>
            <person name="vanKuyk P.A."/>
            <person name="Barry K."/>
            <person name="Lindquist E."/>
            <person name="LaButti K."/>
            <person name="Lapidus A."/>
            <person name="Lucas S."/>
            <person name="Coutinho P."/>
            <person name="Gong Y."/>
            <person name="Samejima M."/>
            <person name="Mahadevan R."/>
            <person name="Abou-Zaid M."/>
            <person name="de Vries R.P."/>
            <person name="Igarashi K."/>
            <person name="Yadav J.S."/>
            <person name="Grigoriev I.V."/>
            <person name="Master E.R."/>
        </authorList>
    </citation>
    <scope>NUCLEOTIDE SEQUENCE [LARGE SCALE GENOMIC DNA]</scope>
    <source>
        <strain evidence="1 2">HHB-10118-sp</strain>
    </source>
</reference>
<dbReference type="InParanoid" id="K5W232"/>
<dbReference type="OrthoDB" id="10663641at2759"/>
<accession>K5W232</accession>
<dbReference type="KEGG" id="pco:PHACADRAFT_259109"/>
<dbReference type="EMBL" id="JH930474">
    <property type="protein sequence ID" value="EKM52944.1"/>
    <property type="molecule type" value="Genomic_DNA"/>
</dbReference>
<dbReference type="GeneID" id="18917310"/>
<protein>
    <submittedName>
        <fullName evidence="1">Uncharacterized protein</fullName>
    </submittedName>
</protein>
<dbReference type="Proteomes" id="UP000008370">
    <property type="component" value="Unassembled WGS sequence"/>
</dbReference>